<dbReference type="RefSeq" id="WP_069190180.1">
    <property type="nucleotide sequence ID" value="NZ_FLYE01000048.1"/>
</dbReference>
<evidence type="ECO:0008006" key="3">
    <source>
        <dbReference type="Google" id="ProtNLM"/>
    </source>
</evidence>
<proteinExistence type="predicted"/>
<gene>
    <name evidence="1" type="ORF">MTBPR1_90022</name>
</gene>
<sequence length="170" mass="18493">MKKLLAGLASLVGVAACGQDAPYGHVEMFSARESTQSYFFSATSRGPLLVDVRGSYPGFEADAVSGVITAGMERGMQSRPFKTTMDISEAESPSYRVFWLIAPPKNFNTNRLCKGEIPESVPSEKPTFSAVFCVGDDVYRDISGWVHKDVTADSEAFTKFVGVVTRALFK</sequence>
<reference evidence="1 2" key="1">
    <citation type="submission" date="2016-07" db="EMBL/GenBank/DDBJ databases">
        <authorList>
            <person name="Lefevre C.T."/>
        </authorList>
    </citation>
    <scope>NUCLEOTIDE SEQUENCE [LARGE SCALE GENOMIC DNA]</scope>
    <source>
        <strain evidence="1">PR1</strain>
    </source>
</reference>
<dbReference type="STRING" id="1867952.MTBPR1_90022"/>
<dbReference type="AlphaFoldDB" id="A0A1C3RLL7"/>
<protein>
    <recommendedName>
        <fullName evidence="3">Lipoprotein</fullName>
    </recommendedName>
</protein>
<organism evidence="1 2">
    <name type="scientific">Candidatus Terasakiella magnetica</name>
    <dbReference type="NCBI Taxonomy" id="1867952"/>
    <lineage>
        <taxon>Bacteria</taxon>
        <taxon>Pseudomonadati</taxon>
        <taxon>Pseudomonadota</taxon>
        <taxon>Alphaproteobacteria</taxon>
        <taxon>Rhodospirillales</taxon>
        <taxon>Terasakiellaceae</taxon>
        <taxon>Terasakiella</taxon>
    </lineage>
</organism>
<evidence type="ECO:0000313" key="2">
    <source>
        <dbReference type="Proteomes" id="UP000231658"/>
    </source>
</evidence>
<keyword evidence="2" id="KW-1185">Reference proteome</keyword>
<dbReference type="EMBL" id="FLYE01000048">
    <property type="protein sequence ID" value="SCA58175.1"/>
    <property type="molecule type" value="Genomic_DNA"/>
</dbReference>
<dbReference type="Proteomes" id="UP000231658">
    <property type="component" value="Unassembled WGS sequence"/>
</dbReference>
<dbReference type="PROSITE" id="PS51257">
    <property type="entry name" value="PROKAR_LIPOPROTEIN"/>
    <property type="match status" value="1"/>
</dbReference>
<name>A0A1C3RLL7_9PROT</name>
<evidence type="ECO:0000313" key="1">
    <source>
        <dbReference type="EMBL" id="SCA58175.1"/>
    </source>
</evidence>
<accession>A0A1C3RLL7</accession>
<dbReference type="OrthoDB" id="8444268at2"/>